<feature type="modified residue" description="4-aspartylphosphate" evidence="2">
    <location>
        <position position="54"/>
    </location>
</feature>
<comment type="caution">
    <text evidence="5">The sequence shown here is derived from an EMBL/GenBank/DDBJ whole genome shotgun (WGS) entry which is preliminary data.</text>
</comment>
<dbReference type="RefSeq" id="WP_379075086.1">
    <property type="nucleotide sequence ID" value="NZ_JBHTJW010000002.1"/>
</dbReference>
<protein>
    <submittedName>
        <fullName evidence="5">LuxR C-terminal-related transcriptional regulator</fullName>
    </submittedName>
</protein>
<dbReference type="InterPro" id="IPR001789">
    <property type="entry name" value="Sig_transdc_resp-reg_receiver"/>
</dbReference>
<feature type="domain" description="Response regulatory" evidence="4">
    <location>
        <begin position="3"/>
        <end position="119"/>
    </location>
</feature>
<reference evidence="6" key="1">
    <citation type="journal article" date="2019" name="Int. J. Syst. Evol. Microbiol.">
        <title>The Global Catalogue of Microorganisms (GCM) 10K type strain sequencing project: providing services to taxonomists for standard genome sequencing and annotation.</title>
        <authorList>
            <consortium name="The Broad Institute Genomics Platform"/>
            <consortium name="The Broad Institute Genome Sequencing Center for Infectious Disease"/>
            <person name="Wu L."/>
            <person name="Ma J."/>
        </authorList>
    </citation>
    <scope>NUCLEOTIDE SEQUENCE [LARGE SCALE GENOMIC DNA]</scope>
    <source>
        <strain evidence="6">CCUG 59685</strain>
    </source>
</reference>
<dbReference type="CDD" id="cd06170">
    <property type="entry name" value="LuxR_C_like"/>
    <property type="match status" value="1"/>
</dbReference>
<organism evidence="5 6">
    <name type="scientific">Methylophilus glucosoxydans</name>
    <dbReference type="NCBI Taxonomy" id="752553"/>
    <lineage>
        <taxon>Bacteria</taxon>
        <taxon>Pseudomonadati</taxon>
        <taxon>Pseudomonadota</taxon>
        <taxon>Betaproteobacteria</taxon>
        <taxon>Nitrosomonadales</taxon>
        <taxon>Methylophilaceae</taxon>
        <taxon>Methylophilus</taxon>
    </lineage>
</organism>
<evidence type="ECO:0000313" key="6">
    <source>
        <dbReference type="Proteomes" id="UP001597106"/>
    </source>
</evidence>
<dbReference type="SUPFAM" id="SSF46894">
    <property type="entry name" value="C-terminal effector domain of the bipartite response regulators"/>
    <property type="match status" value="1"/>
</dbReference>
<evidence type="ECO:0000256" key="1">
    <source>
        <dbReference type="ARBA" id="ARBA00023125"/>
    </source>
</evidence>
<dbReference type="InterPro" id="IPR000792">
    <property type="entry name" value="Tscrpt_reg_LuxR_C"/>
</dbReference>
<dbReference type="InterPro" id="IPR016032">
    <property type="entry name" value="Sig_transdc_resp-reg_C-effctor"/>
</dbReference>
<proteinExistence type="predicted"/>
<dbReference type="Proteomes" id="UP001597106">
    <property type="component" value="Unassembled WGS sequence"/>
</dbReference>
<sequence length="235" mass="26199">MKKLLLLYGHALSHHALHTLLQNDLRLQLLYEVPTVREAIRLIHQQPLDAVILDISAPNQNGLEILCDLKHAAPGLPILVINGSERPDRMIHFIRLGCQGYLPYTTQSSQVIPAIRSIARGKSCLMPRHHQLLTESQPMRHEQLSLRELQVLFKLIKGQPVNAVADELAIAPGSVSVFRAKILRKMGVTNNAALIRYALTHGLIPAPTTLSRQTCRHPDQGRKMIAAADRLSTVF</sequence>
<dbReference type="PROSITE" id="PS50110">
    <property type="entry name" value="RESPONSE_REGULATORY"/>
    <property type="match status" value="1"/>
</dbReference>
<feature type="domain" description="HTH luxR-type" evidence="3">
    <location>
        <begin position="137"/>
        <end position="202"/>
    </location>
</feature>
<keyword evidence="2" id="KW-0597">Phosphoprotein</keyword>
<dbReference type="PROSITE" id="PS50043">
    <property type="entry name" value="HTH_LUXR_2"/>
    <property type="match status" value="1"/>
</dbReference>
<dbReference type="InterPro" id="IPR051015">
    <property type="entry name" value="EvgA-like"/>
</dbReference>
<dbReference type="SUPFAM" id="SSF52172">
    <property type="entry name" value="CheY-like"/>
    <property type="match status" value="1"/>
</dbReference>
<name>A0ABW3GGU4_9PROT</name>
<keyword evidence="1" id="KW-0238">DNA-binding</keyword>
<evidence type="ECO:0000259" key="4">
    <source>
        <dbReference type="PROSITE" id="PS50110"/>
    </source>
</evidence>
<gene>
    <name evidence="5" type="ORF">ACFQ1T_06685</name>
</gene>
<keyword evidence="6" id="KW-1185">Reference proteome</keyword>
<accession>A0ABW3GGU4</accession>
<dbReference type="PANTHER" id="PTHR45566">
    <property type="entry name" value="HTH-TYPE TRANSCRIPTIONAL REGULATOR YHJB-RELATED"/>
    <property type="match status" value="1"/>
</dbReference>
<dbReference type="Pfam" id="PF00196">
    <property type="entry name" value="GerE"/>
    <property type="match status" value="1"/>
</dbReference>
<evidence type="ECO:0000256" key="2">
    <source>
        <dbReference type="PROSITE-ProRule" id="PRU00169"/>
    </source>
</evidence>
<evidence type="ECO:0000259" key="3">
    <source>
        <dbReference type="PROSITE" id="PS50043"/>
    </source>
</evidence>
<dbReference type="Pfam" id="PF00072">
    <property type="entry name" value="Response_reg"/>
    <property type="match status" value="1"/>
</dbReference>
<dbReference type="SMART" id="SM00448">
    <property type="entry name" value="REC"/>
    <property type="match status" value="1"/>
</dbReference>
<dbReference type="EMBL" id="JBHTJW010000002">
    <property type="protein sequence ID" value="MFD0929464.1"/>
    <property type="molecule type" value="Genomic_DNA"/>
</dbReference>
<dbReference type="Gene3D" id="3.40.50.2300">
    <property type="match status" value="1"/>
</dbReference>
<dbReference type="PANTHER" id="PTHR45566:SF1">
    <property type="entry name" value="HTH-TYPE TRANSCRIPTIONAL REGULATOR YHJB-RELATED"/>
    <property type="match status" value="1"/>
</dbReference>
<dbReference type="SMART" id="SM00421">
    <property type="entry name" value="HTH_LUXR"/>
    <property type="match status" value="1"/>
</dbReference>
<dbReference type="InterPro" id="IPR011006">
    <property type="entry name" value="CheY-like_superfamily"/>
</dbReference>
<evidence type="ECO:0000313" key="5">
    <source>
        <dbReference type="EMBL" id="MFD0929464.1"/>
    </source>
</evidence>